<dbReference type="GO" id="GO:0050076">
    <property type="term" value="F:maleate isomerase activity"/>
    <property type="evidence" value="ECO:0007669"/>
    <property type="project" value="UniProtKB-EC"/>
</dbReference>
<sequence length="249" mass="26115">MTMVEFDRGAGGGARVGMVVLSTDETLEFEARQVLAGRDVNMMHTRIESHPQVTPESLQEMKALMPASAWLLPAALDAVAYGCTSASVLIGPEVVERQIQTVQPGVPVTNPITAVIAALTALGVKRIALVTPYTAAVAAPMRAFLADRGIQTVKEISFGEGDDRQVARISQASTLAAMLDAGRNDGVQAVFASCTNLGAFNIIDQAEAELGLPVISSNLALIWHLLQLAGVDASGWGPGKLFRDHGAVG</sequence>
<dbReference type="PANTHER" id="PTHR40267:SF1">
    <property type="entry name" value="BLR3294 PROTEIN"/>
    <property type="match status" value="1"/>
</dbReference>
<reference evidence="1 2" key="1">
    <citation type="submission" date="2017-03" db="EMBL/GenBank/DDBJ databases">
        <authorList>
            <person name="Afonso C.L."/>
            <person name="Miller P.J."/>
            <person name="Scott M.A."/>
            <person name="Spackman E."/>
            <person name="Goraichik I."/>
            <person name="Dimitrov K.M."/>
            <person name="Suarez D.L."/>
            <person name="Swayne D.E."/>
        </authorList>
    </citation>
    <scope>NUCLEOTIDE SEQUENCE [LARGE SCALE GENOMIC DNA]</scope>
    <source>
        <strain evidence="1 2">CECT 8287</strain>
    </source>
</reference>
<dbReference type="InterPro" id="IPR028082">
    <property type="entry name" value="Peripla_BP_I"/>
</dbReference>
<accession>A0A1Y5RB49</accession>
<dbReference type="Gene3D" id="3.40.50.12500">
    <property type="match status" value="1"/>
</dbReference>
<keyword evidence="2" id="KW-1185">Reference proteome</keyword>
<evidence type="ECO:0000313" key="1">
    <source>
        <dbReference type="EMBL" id="SLN13300.1"/>
    </source>
</evidence>
<dbReference type="RefSeq" id="WP_235862127.1">
    <property type="nucleotide sequence ID" value="NZ_FWFL01000001.1"/>
</dbReference>
<dbReference type="AlphaFoldDB" id="A0A1Y5RB49"/>
<dbReference type="InterPro" id="IPR026286">
    <property type="entry name" value="MaiA/AMDase"/>
</dbReference>
<name>A0A1Y5RB49_9RHOB</name>
<dbReference type="InterPro" id="IPR053714">
    <property type="entry name" value="Iso_Racemase_Enz_sf"/>
</dbReference>
<dbReference type="Proteomes" id="UP000193827">
    <property type="component" value="Unassembled WGS sequence"/>
</dbReference>
<dbReference type="EC" id="5.2.1.1" evidence="1"/>
<dbReference type="PIRSF" id="PIRSF015736">
    <property type="entry name" value="MI"/>
    <property type="match status" value="1"/>
</dbReference>
<organism evidence="1 2">
    <name type="scientific">Roseovarius litorisediminis</name>
    <dbReference type="NCBI Taxonomy" id="1312363"/>
    <lineage>
        <taxon>Bacteria</taxon>
        <taxon>Pseudomonadati</taxon>
        <taxon>Pseudomonadota</taxon>
        <taxon>Alphaproteobacteria</taxon>
        <taxon>Rhodobacterales</taxon>
        <taxon>Roseobacteraceae</taxon>
        <taxon>Roseovarius</taxon>
    </lineage>
</organism>
<dbReference type="PANTHER" id="PTHR40267">
    <property type="entry name" value="BLR3294 PROTEIN"/>
    <property type="match status" value="1"/>
</dbReference>
<dbReference type="Pfam" id="PF17645">
    <property type="entry name" value="Amdase"/>
    <property type="match status" value="1"/>
</dbReference>
<dbReference type="EMBL" id="FWFL01000001">
    <property type="protein sequence ID" value="SLN13300.1"/>
    <property type="molecule type" value="Genomic_DNA"/>
</dbReference>
<keyword evidence="1" id="KW-0413">Isomerase</keyword>
<protein>
    <submittedName>
        <fullName evidence="1">Maleate isomerase</fullName>
        <ecNumber evidence="1">5.2.1.1</ecNumber>
    </submittedName>
</protein>
<evidence type="ECO:0000313" key="2">
    <source>
        <dbReference type="Proteomes" id="UP000193827"/>
    </source>
</evidence>
<dbReference type="SUPFAM" id="SSF53822">
    <property type="entry name" value="Periplasmic binding protein-like I"/>
    <property type="match status" value="1"/>
</dbReference>
<proteinExistence type="predicted"/>
<gene>
    <name evidence="1" type="primary">maiA_1</name>
    <name evidence="1" type="ORF">PEL8287_00508</name>
</gene>